<comment type="caution">
    <text evidence="19">The sequence shown here is derived from an EMBL/GenBank/DDBJ whole genome shotgun (WGS) entry which is preliminary data.</text>
</comment>
<keyword evidence="5" id="KW-0964">Secreted</keyword>
<evidence type="ECO:0000256" key="14">
    <source>
        <dbReference type="PIRSR" id="PIRSR606823-2"/>
    </source>
</evidence>
<dbReference type="Pfam" id="PF04734">
    <property type="entry name" value="Ceramidase_alk"/>
    <property type="match status" value="1"/>
</dbReference>
<keyword evidence="9 15" id="KW-0746">Sphingolipid metabolism</keyword>
<evidence type="ECO:0000256" key="5">
    <source>
        <dbReference type="ARBA" id="ARBA00022525"/>
    </source>
</evidence>
<dbReference type="GO" id="GO:0016020">
    <property type="term" value="C:membrane"/>
    <property type="evidence" value="ECO:0007669"/>
    <property type="project" value="GOC"/>
</dbReference>
<dbReference type="GO" id="GO:0017040">
    <property type="term" value="F:N-acylsphingosine amidohydrolase activity"/>
    <property type="evidence" value="ECO:0007669"/>
    <property type="project" value="UniProtKB-UniRule"/>
</dbReference>
<feature type="binding site" evidence="14">
    <location>
        <position position="128"/>
    </location>
    <ligand>
        <name>Zn(2+)</name>
        <dbReference type="ChEBI" id="CHEBI:29105"/>
    </ligand>
</feature>
<dbReference type="InterPro" id="IPR031331">
    <property type="entry name" value="NEUT/ALK_ceramidase_C"/>
</dbReference>
<dbReference type="GO" id="GO:0042759">
    <property type="term" value="P:long-chain fatty acid biosynthetic process"/>
    <property type="evidence" value="ECO:0007669"/>
    <property type="project" value="TreeGrafter"/>
</dbReference>
<feature type="domain" description="Neutral/alkaline non-lysosomal ceramidase C-terminal" evidence="18">
    <location>
        <begin position="593"/>
        <end position="756"/>
    </location>
</feature>
<dbReference type="PANTHER" id="PTHR12670">
    <property type="entry name" value="CERAMIDASE"/>
    <property type="match status" value="1"/>
</dbReference>
<evidence type="ECO:0000259" key="18">
    <source>
        <dbReference type="Pfam" id="PF17048"/>
    </source>
</evidence>
<dbReference type="InterPro" id="IPR038445">
    <property type="entry name" value="NCDase_C_sf"/>
</dbReference>
<evidence type="ECO:0000256" key="1">
    <source>
        <dbReference type="ARBA" id="ARBA00004240"/>
    </source>
</evidence>
<dbReference type="PANTHER" id="PTHR12670:SF1">
    <property type="entry name" value="NEUTRAL CERAMIDASE"/>
    <property type="match status" value="1"/>
</dbReference>
<evidence type="ECO:0000256" key="8">
    <source>
        <dbReference type="ARBA" id="ARBA00022824"/>
    </source>
</evidence>
<feature type="binding site" evidence="14">
    <location>
        <position position="562"/>
    </location>
    <ligand>
        <name>Zn(2+)</name>
        <dbReference type="ChEBI" id="CHEBI:29105"/>
    </ligand>
</feature>
<dbReference type="InterPro" id="IPR006823">
    <property type="entry name" value="Ceramidase_alk"/>
</dbReference>
<evidence type="ECO:0000259" key="17">
    <source>
        <dbReference type="Pfam" id="PF04734"/>
    </source>
</evidence>
<dbReference type="FunFam" id="2.60.40.2300:FF:000002">
    <property type="entry name" value="Neutral/alkaline non-lysosomal ceramidase"/>
    <property type="match status" value="1"/>
</dbReference>
<keyword evidence="14" id="KW-0862">Zinc</keyword>
<keyword evidence="15" id="KW-0443">Lipid metabolism</keyword>
<dbReference type="EC" id="3.5.1.23" evidence="15"/>
<evidence type="ECO:0000256" key="2">
    <source>
        <dbReference type="ARBA" id="ARBA00004555"/>
    </source>
</evidence>
<sequence>MEFFQALIQKQHSIAWFWILLLVCVLNGKTTISASNYLVGLGSYDITGPAADVNMMGYANSDQTASGIHFRLRARAFIVAEPQGNRVVFVNLDACMASQLITIKVLERLKARYGDLYTEKNVAISGIHTHAGPGGYLQYVVYIVTSLGFVRQSFDVIVDGIEQSIIRAHENLHPGSVFVNKGEILDAGVNRSPSSYLNNPATERAKYKYDVDKEMTLLKFVDDQWGPVGAFNWFATHGTSMSRTNELISGDNKGTAARLMEDWFNQKRVSENENPRRVSNIVQVSQTNHHELLELASSFQSTSGQPTTKYLSISRRVRSVLRSADRPIFVSAFCQSNCGDVSPNVLGAFCTDTGVPCDFNHSTCGGKNELCYGRGPGYPDEFESTRIIGERQFKKAADLFNSAAEKLNGKIDFRHSYLDFSQLVVKKGGNESVKTCPAAMGFAFAAGTTDGPGAFDFKQGDNTGNPFWKLVRNLLKTPSQEQKDCQQPKPILLDTGEMKVPYDWAPSILPVQILKIGQMVILSVPGEFTTMAGRRLRDAVSAVFKGKVHVVIAGLTNTYSQYITTFEEYEMQRYEGASTLYGPHTLSAYIQEFTKLATAIVTGKTVEAGPPPPDLLSKQIGLLPPVVVDSTPLGVKFGDVSTDVPQNSTFKKGDTLTVVFWSACPRNDLMTEGTFALVELLQGQDTWVPVYDDDDICLRFKWSRPSKLSAQSHATIEWRIPQSTVPGVYRVSHFGASKSLFGSISHFSGSSSAFVVK</sequence>
<evidence type="ECO:0000313" key="20">
    <source>
        <dbReference type="Proteomes" id="UP001157418"/>
    </source>
</evidence>
<comment type="similarity">
    <text evidence="4 15">Belongs to the neutral ceramidase family.</text>
</comment>
<accession>A0AAU9N690</accession>
<dbReference type="Pfam" id="PF17048">
    <property type="entry name" value="Ceramidse_alk_C"/>
    <property type="match status" value="1"/>
</dbReference>
<dbReference type="Gene3D" id="2.60.40.2300">
    <property type="entry name" value="Neutral/alkaline non-lysosomal ceramidase, C-terminal domain"/>
    <property type="match status" value="1"/>
</dbReference>
<proteinExistence type="inferred from homology"/>
<evidence type="ECO:0000256" key="15">
    <source>
        <dbReference type="RuleBase" id="RU366019"/>
    </source>
</evidence>
<comment type="subcellular location">
    <subcellularLocation>
        <location evidence="1">Endoplasmic reticulum</location>
    </subcellularLocation>
    <subcellularLocation>
        <location evidence="2">Golgi apparatus</location>
    </subcellularLocation>
    <subcellularLocation>
        <location evidence="3">Secreted</location>
    </subcellularLocation>
</comment>
<keyword evidence="7 15" id="KW-0378">Hydrolase</keyword>
<keyword evidence="8" id="KW-0256">Endoplasmic reticulum</keyword>
<keyword evidence="20" id="KW-1185">Reference proteome</keyword>
<feature type="binding site" evidence="14">
    <location>
        <position position="237"/>
    </location>
    <ligand>
        <name>Zn(2+)</name>
        <dbReference type="ChEBI" id="CHEBI:29105"/>
    </ligand>
</feature>
<dbReference type="Proteomes" id="UP001157418">
    <property type="component" value="Unassembled WGS sequence"/>
</dbReference>
<dbReference type="GO" id="GO:0034599">
    <property type="term" value="P:cellular response to oxidative stress"/>
    <property type="evidence" value="ECO:0007669"/>
    <property type="project" value="UniProtKB-ARBA"/>
</dbReference>
<dbReference type="AlphaFoldDB" id="A0AAU9N690"/>
<dbReference type="GO" id="GO:0046512">
    <property type="term" value="P:sphingosine biosynthetic process"/>
    <property type="evidence" value="ECO:0007669"/>
    <property type="project" value="TreeGrafter"/>
</dbReference>
<feature type="signal peptide" evidence="16">
    <location>
        <begin position="1"/>
        <end position="28"/>
    </location>
</feature>
<dbReference type="GO" id="GO:0005576">
    <property type="term" value="C:extracellular region"/>
    <property type="evidence" value="ECO:0007669"/>
    <property type="project" value="UniProtKB-SubCell"/>
</dbReference>
<evidence type="ECO:0000256" key="13">
    <source>
        <dbReference type="PIRSR" id="PIRSR606823-1"/>
    </source>
</evidence>
<keyword evidence="6 16" id="KW-0732">Signal</keyword>
<feature type="domain" description="Neutral/alkaline non-lysosomal ceramidase N-terminal" evidence="17">
    <location>
        <begin position="37"/>
        <end position="591"/>
    </location>
</feature>
<reference evidence="19 20" key="1">
    <citation type="submission" date="2022-01" db="EMBL/GenBank/DDBJ databases">
        <authorList>
            <person name="Xiong W."/>
            <person name="Schranz E."/>
        </authorList>
    </citation>
    <scope>NUCLEOTIDE SEQUENCE [LARGE SCALE GENOMIC DNA]</scope>
</reference>
<evidence type="ECO:0000256" key="9">
    <source>
        <dbReference type="ARBA" id="ARBA00022919"/>
    </source>
</evidence>
<name>A0AAU9N690_9ASTR</name>
<evidence type="ECO:0000256" key="11">
    <source>
        <dbReference type="ARBA" id="ARBA00023180"/>
    </source>
</evidence>
<feature type="chain" id="PRO_5043852039" description="Neutral ceramidase" evidence="16">
    <location>
        <begin position="29"/>
        <end position="757"/>
    </location>
</feature>
<dbReference type="GO" id="GO:0005783">
    <property type="term" value="C:endoplasmic reticulum"/>
    <property type="evidence" value="ECO:0007669"/>
    <property type="project" value="UniProtKB-SubCell"/>
</dbReference>
<evidence type="ECO:0000256" key="10">
    <source>
        <dbReference type="ARBA" id="ARBA00023034"/>
    </source>
</evidence>
<dbReference type="InterPro" id="IPR031329">
    <property type="entry name" value="NEUT/ALK_ceramidase_N"/>
</dbReference>
<evidence type="ECO:0000256" key="16">
    <source>
        <dbReference type="SAM" id="SignalP"/>
    </source>
</evidence>
<feature type="binding site" evidence="14">
    <location>
        <position position="527"/>
    </location>
    <ligand>
        <name>Zn(2+)</name>
        <dbReference type="ChEBI" id="CHEBI:29105"/>
    </ligand>
</feature>
<keyword evidence="10" id="KW-0333">Golgi apparatus</keyword>
<dbReference type="EMBL" id="CAKMRJ010003334">
    <property type="protein sequence ID" value="CAH1432498.1"/>
    <property type="molecule type" value="Genomic_DNA"/>
</dbReference>
<comment type="catalytic activity">
    <reaction evidence="12 15">
        <text>an N-acylsphing-4-enine + H2O = sphing-4-enine + a fatty acid</text>
        <dbReference type="Rhea" id="RHEA:20856"/>
        <dbReference type="ChEBI" id="CHEBI:15377"/>
        <dbReference type="ChEBI" id="CHEBI:28868"/>
        <dbReference type="ChEBI" id="CHEBI:52639"/>
        <dbReference type="ChEBI" id="CHEBI:57756"/>
        <dbReference type="EC" id="3.5.1.23"/>
    </reaction>
</comment>
<dbReference type="GO" id="GO:0046872">
    <property type="term" value="F:metal ion binding"/>
    <property type="evidence" value="ECO:0007669"/>
    <property type="project" value="UniProtKB-KW"/>
</dbReference>
<evidence type="ECO:0000256" key="12">
    <source>
        <dbReference type="ARBA" id="ARBA00048057"/>
    </source>
</evidence>
<organism evidence="19 20">
    <name type="scientific">Lactuca virosa</name>
    <dbReference type="NCBI Taxonomy" id="75947"/>
    <lineage>
        <taxon>Eukaryota</taxon>
        <taxon>Viridiplantae</taxon>
        <taxon>Streptophyta</taxon>
        <taxon>Embryophyta</taxon>
        <taxon>Tracheophyta</taxon>
        <taxon>Spermatophyta</taxon>
        <taxon>Magnoliopsida</taxon>
        <taxon>eudicotyledons</taxon>
        <taxon>Gunneridae</taxon>
        <taxon>Pentapetalae</taxon>
        <taxon>asterids</taxon>
        <taxon>campanulids</taxon>
        <taxon>Asterales</taxon>
        <taxon>Asteraceae</taxon>
        <taxon>Cichorioideae</taxon>
        <taxon>Cichorieae</taxon>
        <taxon>Lactucinae</taxon>
        <taxon>Lactuca</taxon>
    </lineage>
</organism>
<keyword evidence="14" id="KW-0479">Metal-binding</keyword>
<evidence type="ECO:0000256" key="6">
    <source>
        <dbReference type="ARBA" id="ARBA00022729"/>
    </source>
</evidence>
<protein>
    <recommendedName>
        <fullName evidence="15">Neutral ceramidase</fullName>
        <ecNumber evidence="15">3.5.1.23</ecNumber>
    </recommendedName>
</protein>
<comment type="cofactor">
    <cofactor evidence="14">
        <name>Zn(2+)</name>
        <dbReference type="ChEBI" id="CHEBI:29105"/>
    </cofactor>
    <text evidence="14">Binds 1 zinc ion per subunit.</text>
</comment>
<dbReference type="GO" id="GO:0005794">
    <property type="term" value="C:Golgi apparatus"/>
    <property type="evidence" value="ECO:0007669"/>
    <property type="project" value="UniProtKB-SubCell"/>
</dbReference>
<gene>
    <name evidence="19" type="ORF">LVIROSA_LOCUS19143</name>
</gene>
<keyword evidence="11" id="KW-0325">Glycoprotein</keyword>
<evidence type="ECO:0000256" key="7">
    <source>
        <dbReference type="ARBA" id="ARBA00022801"/>
    </source>
</evidence>
<evidence type="ECO:0000313" key="19">
    <source>
        <dbReference type="EMBL" id="CAH1432498.1"/>
    </source>
</evidence>
<evidence type="ECO:0000256" key="4">
    <source>
        <dbReference type="ARBA" id="ARBA00009835"/>
    </source>
</evidence>
<dbReference type="GO" id="GO:0046514">
    <property type="term" value="P:ceramide catabolic process"/>
    <property type="evidence" value="ECO:0007669"/>
    <property type="project" value="InterPro"/>
</dbReference>
<evidence type="ECO:0000256" key="3">
    <source>
        <dbReference type="ARBA" id="ARBA00004613"/>
    </source>
</evidence>
<feature type="active site" description="Nucleophile" evidence="13">
    <location>
        <position position="342"/>
    </location>
</feature>